<dbReference type="PANTHER" id="PTHR48100">
    <property type="entry name" value="BROAD-SPECIFICITY PHOSPHATASE YOR283W-RELATED"/>
    <property type="match status" value="1"/>
</dbReference>
<sequence>MLKLWLIRHGMTEGNKYGRYIGITDEALCPEGREKLKRIAYPSPQQVYISPLARCRETAHILFPDKPLHIIEELSECDFGTFENKNYKELSQDPDYQAWVDSGGLLPFPEGESREAFMHRTDVGFQKAVTGCIRSGIALAALVIHGGTIMNIMYEYAGEDRSYYDWHVKNGGGYLVEIDTDLWLKGRRRLKLCGAVMEG</sequence>
<dbReference type="SUPFAM" id="SSF53254">
    <property type="entry name" value="Phosphoglycerate mutase-like"/>
    <property type="match status" value="1"/>
</dbReference>
<dbReference type="Gene3D" id="3.40.50.1240">
    <property type="entry name" value="Phosphoglycerate mutase-like"/>
    <property type="match status" value="1"/>
</dbReference>
<dbReference type="InterPro" id="IPR029033">
    <property type="entry name" value="His_PPase_superfam"/>
</dbReference>
<dbReference type="PANTHER" id="PTHR48100:SF1">
    <property type="entry name" value="HISTIDINE PHOSPHATASE FAMILY PROTEIN-RELATED"/>
    <property type="match status" value="1"/>
</dbReference>
<dbReference type="GO" id="GO:0005737">
    <property type="term" value="C:cytoplasm"/>
    <property type="evidence" value="ECO:0007669"/>
    <property type="project" value="TreeGrafter"/>
</dbReference>
<protein>
    <submittedName>
        <fullName evidence="1">Histidine phosphatase family protein</fullName>
    </submittedName>
</protein>
<gene>
    <name evidence="1" type="ORF">IAA21_06040</name>
</gene>
<accession>A0A9D2DSV2</accession>
<dbReference type="GO" id="GO:0016791">
    <property type="term" value="F:phosphatase activity"/>
    <property type="evidence" value="ECO:0007669"/>
    <property type="project" value="TreeGrafter"/>
</dbReference>
<dbReference type="Pfam" id="PF00300">
    <property type="entry name" value="His_Phos_1"/>
    <property type="match status" value="1"/>
</dbReference>
<reference evidence="1" key="2">
    <citation type="submission" date="2021-04" db="EMBL/GenBank/DDBJ databases">
        <authorList>
            <person name="Gilroy R."/>
        </authorList>
    </citation>
    <scope>NUCLEOTIDE SEQUENCE</scope>
    <source>
        <strain evidence="1">14324</strain>
    </source>
</reference>
<dbReference type="AlphaFoldDB" id="A0A9D2DSV2"/>
<reference evidence="1" key="1">
    <citation type="journal article" date="2021" name="PeerJ">
        <title>Extensive microbial diversity within the chicken gut microbiome revealed by metagenomics and culture.</title>
        <authorList>
            <person name="Gilroy R."/>
            <person name="Ravi A."/>
            <person name="Getino M."/>
            <person name="Pursley I."/>
            <person name="Horton D.L."/>
            <person name="Alikhan N.F."/>
            <person name="Baker D."/>
            <person name="Gharbi K."/>
            <person name="Hall N."/>
            <person name="Watson M."/>
            <person name="Adriaenssens E.M."/>
            <person name="Foster-Nyarko E."/>
            <person name="Jarju S."/>
            <person name="Secka A."/>
            <person name="Antonio M."/>
            <person name="Oren A."/>
            <person name="Chaudhuri R.R."/>
            <person name="La Ragione R."/>
            <person name="Hildebrand F."/>
            <person name="Pallen M.J."/>
        </authorList>
    </citation>
    <scope>NUCLEOTIDE SEQUENCE</scope>
    <source>
        <strain evidence="1">14324</strain>
    </source>
</reference>
<dbReference type="SMART" id="SM00855">
    <property type="entry name" value="PGAM"/>
    <property type="match status" value="1"/>
</dbReference>
<name>A0A9D2DSV2_9FIRM</name>
<evidence type="ECO:0000313" key="1">
    <source>
        <dbReference type="EMBL" id="HIZ22344.1"/>
    </source>
</evidence>
<evidence type="ECO:0000313" key="2">
    <source>
        <dbReference type="Proteomes" id="UP000824041"/>
    </source>
</evidence>
<dbReference type="InterPro" id="IPR050275">
    <property type="entry name" value="PGM_Phosphatase"/>
</dbReference>
<organism evidence="1 2">
    <name type="scientific">Candidatus Blautia faecigallinarum</name>
    <dbReference type="NCBI Taxonomy" id="2838488"/>
    <lineage>
        <taxon>Bacteria</taxon>
        <taxon>Bacillati</taxon>
        <taxon>Bacillota</taxon>
        <taxon>Clostridia</taxon>
        <taxon>Lachnospirales</taxon>
        <taxon>Lachnospiraceae</taxon>
        <taxon>Blautia</taxon>
    </lineage>
</organism>
<comment type="caution">
    <text evidence="1">The sequence shown here is derived from an EMBL/GenBank/DDBJ whole genome shotgun (WGS) entry which is preliminary data.</text>
</comment>
<dbReference type="EMBL" id="DXBU01000088">
    <property type="protein sequence ID" value="HIZ22344.1"/>
    <property type="molecule type" value="Genomic_DNA"/>
</dbReference>
<dbReference type="InterPro" id="IPR013078">
    <property type="entry name" value="His_Pase_superF_clade-1"/>
</dbReference>
<dbReference type="CDD" id="cd07067">
    <property type="entry name" value="HP_PGM_like"/>
    <property type="match status" value="1"/>
</dbReference>
<proteinExistence type="predicted"/>
<dbReference type="Proteomes" id="UP000824041">
    <property type="component" value="Unassembled WGS sequence"/>
</dbReference>